<evidence type="ECO:0000313" key="2">
    <source>
        <dbReference type="Proteomes" id="UP000707451"/>
    </source>
</evidence>
<dbReference type="AlphaFoldDB" id="A0A9P8BR57"/>
<dbReference type="Gene3D" id="3.80.10.10">
    <property type="entry name" value="Ribonuclease Inhibitor"/>
    <property type="match status" value="1"/>
</dbReference>
<accession>A0A9P8BR57</accession>
<evidence type="ECO:0008006" key="3">
    <source>
        <dbReference type="Google" id="ProtNLM"/>
    </source>
</evidence>
<dbReference type="Proteomes" id="UP000707451">
    <property type="component" value="Unassembled WGS sequence"/>
</dbReference>
<protein>
    <recommendedName>
        <fullName evidence="3">F-box domain-containing protein</fullName>
    </recommendedName>
</protein>
<reference evidence="1" key="1">
    <citation type="submission" date="2021-06" db="EMBL/GenBank/DDBJ databases">
        <title>Genome Sequence of Mortierella hyaline Strain SCG-10, a Cold-Adapted, Nitrate-Reducing Fungus Isolated from Soil in Minnesota, USA.</title>
        <authorList>
            <person name="Aldossari N."/>
        </authorList>
    </citation>
    <scope>NUCLEOTIDE SEQUENCE</scope>
    <source>
        <strain evidence="1">SCG-10</strain>
    </source>
</reference>
<keyword evidence="2" id="KW-1185">Reference proteome</keyword>
<evidence type="ECO:0000313" key="1">
    <source>
        <dbReference type="EMBL" id="KAG9064661.1"/>
    </source>
</evidence>
<dbReference type="EMBL" id="JAHRHY010000013">
    <property type="protein sequence ID" value="KAG9064661.1"/>
    <property type="molecule type" value="Genomic_DNA"/>
</dbReference>
<name>A0A9P8BR57_9FUNG</name>
<organism evidence="1 2">
    <name type="scientific">Linnemannia hyalina</name>
    <dbReference type="NCBI Taxonomy" id="64524"/>
    <lineage>
        <taxon>Eukaryota</taxon>
        <taxon>Fungi</taxon>
        <taxon>Fungi incertae sedis</taxon>
        <taxon>Mucoromycota</taxon>
        <taxon>Mortierellomycotina</taxon>
        <taxon>Mortierellomycetes</taxon>
        <taxon>Mortierellales</taxon>
        <taxon>Mortierellaceae</taxon>
        <taxon>Linnemannia</taxon>
    </lineage>
</organism>
<comment type="caution">
    <text evidence="1">The sequence shown here is derived from an EMBL/GenBank/DDBJ whole genome shotgun (WGS) entry which is preliminary data.</text>
</comment>
<dbReference type="InterPro" id="IPR032675">
    <property type="entry name" value="LRR_dom_sf"/>
</dbReference>
<proteinExistence type="predicted"/>
<dbReference type="OrthoDB" id="2387156at2759"/>
<dbReference type="SUPFAM" id="SSF52047">
    <property type="entry name" value="RNI-like"/>
    <property type="match status" value="1"/>
</dbReference>
<gene>
    <name evidence="1" type="ORF">KI688_002919</name>
</gene>
<sequence>MGNPAQSHFFKLPELINLLASLLSKKDLSRLMRASRQLHATCRPSFFREIDLVQEHKALCDNKDGFYALVRNAELVQSLKLNPKSGKLYRAYAYILGALQDTNNKPTTSTLSSLHRPVLSGSHRHPYSDSDFLIGLRSTLQLSLRLSELHLHRVRIEQESWIHILATTISEITTLQALHLTIFSGEIIHGAIASTIFFSCPPLARTLSIEVYKLHSVTYRAPTGTLQEEPLSRRDEPLHCLTDFTMAVNHRFQFLDIVSILKHCPELVSMNVPMIQPGDSLEQASIILDLCPNLRNLSLHDCRDDYSEHLMFVIMDHMPKDSLQSCSYNSYREKSNANSLATSFGRHFDSLRSVRLIECAWIHPDQVQAILFNCPILEVFVITKASHQELDISVGDLVAETWASTGLVEFALPVNINTLENPRYLKRSHLTKEEREQVLLLGKLYHQLGSLIALRVLSLSVLVSTDVLDLVSNPLEFRDYTFPGLLVQGDDDDDEDGEDRWGCLQELARLQNLEVVRGSFNTKAWIPAGYEFEKRDTEFITSHWPRLRSIEFVLPSHYADLGEDNFGSHPYIAWLRRQLPQVKIVVLRDSTRNSLVNEIKGVDFD</sequence>